<dbReference type="InterPro" id="IPR028995">
    <property type="entry name" value="Glyco_hydro_57/38_cen_sf"/>
</dbReference>
<keyword evidence="4" id="KW-0378">Hydrolase</keyword>
<dbReference type="SUPFAM" id="SSF74650">
    <property type="entry name" value="Galactose mutarotase-like"/>
    <property type="match status" value="1"/>
</dbReference>
<evidence type="ECO:0000259" key="9">
    <source>
        <dbReference type="SMART" id="SM00872"/>
    </source>
</evidence>
<protein>
    <submittedName>
        <fullName evidence="11">Glycoside hydrolase family 38 central domain-containing protein</fullName>
    </submittedName>
</protein>
<dbReference type="Pfam" id="PF07748">
    <property type="entry name" value="Glyco_hydro_38C"/>
    <property type="match status" value="1"/>
</dbReference>
<keyword evidence="10" id="KW-1185">Reference proteome</keyword>
<dbReference type="SMART" id="SM00872">
    <property type="entry name" value="Alpha-mann_mid"/>
    <property type="match status" value="1"/>
</dbReference>
<dbReference type="FunFam" id="1.20.1270.50:FF:000002">
    <property type="entry name" value="Alpha-mannosidase"/>
    <property type="match status" value="1"/>
</dbReference>
<evidence type="ECO:0000256" key="7">
    <source>
        <dbReference type="ARBA" id="ARBA00023295"/>
    </source>
</evidence>
<dbReference type="PANTHER" id="PTHR11607">
    <property type="entry name" value="ALPHA-MANNOSIDASE"/>
    <property type="match status" value="1"/>
</dbReference>
<dbReference type="SUPFAM" id="SSF88688">
    <property type="entry name" value="Families 57/38 glycoside transferase middle domain"/>
    <property type="match status" value="1"/>
</dbReference>
<dbReference type="Gene3D" id="3.20.110.10">
    <property type="entry name" value="Glycoside hydrolase 38, N terminal domain"/>
    <property type="match status" value="2"/>
</dbReference>
<dbReference type="GO" id="GO:0030246">
    <property type="term" value="F:carbohydrate binding"/>
    <property type="evidence" value="ECO:0007669"/>
    <property type="project" value="InterPro"/>
</dbReference>
<evidence type="ECO:0000313" key="10">
    <source>
        <dbReference type="Proteomes" id="UP000887581"/>
    </source>
</evidence>
<proteinExistence type="inferred from homology"/>
<dbReference type="GO" id="GO:0006013">
    <property type="term" value="P:mannose metabolic process"/>
    <property type="evidence" value="ECO:0007669"/>
    <property type="project" value="InterPro"/>
</dbReference>
<keyword evidence="7" id="KW-0326">Glycosidase</keyword>
<dbReference type="InterPro" id="IPR050843">
    <property type="entry name" value="Glycosyl_Hydrlase_38"/>
</dbReference>
<evidence type="ECO:0000256" key="2">
    <source>
        <dbReference type="ARBA" id="ARBA00009792"/>
    </source>
</evidence>
<dbReference type="InterPro" id="IPR015341">
    <property type="entry name" value="Glyco_hydro_38_cen"/>
</dbReference>
<dbReference type="InterPro" id="IPR011013">
    <property type="entry name" value="Gal_mutarotase_sf_dom"/>
</dbReference>
<reference evidence="11" key="1">
    <citation type="submission" date="2022-11" db="UniProtKB">
        <authorList>
            <consortium name="WormBaseParasite"/>
        </authorList>
    </citation>
    <scope>IDENTIFICATION</scope>
</reference>
<comment type="cofactor">
    <cofactor evidence="1">
        <name>Zn(2+)</name>
        <dbReference type="ChEBI" id="CHEBI:29105"/>
    </cofactor>
</comment>
<dbReference type="Gene3D" id="2.60.40.1360">
    <property type="match status" value="1"/>
</dbReference>
<dbReference type="Pfam" id="PF01074">
    <property type="entry name" value="Glyco_hydro_38N"/>
    <property type="match status" value="1"/>
</dbReference>
<keyword evidence="3" id="KW-0479">Metal-binding</keyword>
<feature type="chain" id="PRO_5036793532" evidence="8">
    <location>
        <begin position="18"/>
        <end position="877"/>
    </location>
</feature>
<evidence type="ECO:0000256" key="6">
    <source>
        <dbReference type="ARBA" id="ARBA00023157"/>
    </source>
</evidence>
<evidence type="ECO:0000256" key="1">
    <source>
        <dbReference type="ARBA" id="ARBA00001947"/>
    </source>
</evidence>
<dbReference type="InterPro" id="IPR011330">
    <property type="entry name" value="Glyco_hydro/deAcase_b/a-brl"/>
</dbReference>
<dbReference type="InterPro" id="IPR037094">
    <property type="entry name" value="Glyco_hydro_38_cen_sf"/>
</dbReference>
<keyword evidence="5" id="KW-0862">Zinc</keyword>
<dbReference type="InterPro" id="IPR011682">
    <property type="entry name" value="Glyco_hydro_38_C"/>
</dbReference>
<evidence type="ECO:0000256" key="5">
    <source>
        <dbReference type="ARBA" id="ARBA00022833"/>
    </source>
</evidence>
<evidence type="ECO:0000256" key="3">
    <source>
        <dbReference type="ARBA" id="ARBA00022723"/>
    </source>
</evidence>
<keyword evidence="8" id="KW-0732">Signal</keyword>
<evidence type="ECO:0000256" key="4">
    <source>
        <dbReference type="ARBA" id="ARBA00022801"/>
    </source>
</evidence>
<dbReference type="SUPFAM" id="SSF88713">
    <property type="entry name" value="Glycoside hydrolase/deacetylase"/>
    <property type="match status" value="1"/>
</dbReference>
<name>A0A915PHB4_9BILA</name>
<dbReference type="PANTHER" id="PTHR11607:SF3">
    <property type="entry name" value="LYSOSOMAL ALPHA-MANNOSIDASE"/>
    <property type="match status" value="1"/>
</dbReference>
<dbReference type="Pfam" id="PF09261">
    <property type="entry name" value="Alpha-mann_mid"/>
    <property type="match status" value="1"/>
</dbReference>
<accession>A0A915PHB4</accession>
<feature type="domain" description="Glycoside hydrolase family 38 central" evidence="9">
    <location>
        <begin position="334"/>
        <end position="405"/>
    </location>
</feature>
<dbReference type="GO" id="GO:0005764">
    <property type="term" value="C:lysosome"/>
    <property type="evidence" value="ECO:0007669"/>
    <property type="project" value="TreeGrafter"/>
</dbReference>
<evidence type="ECO:0000256" key="8">
    <source>
        <dbReference type="SAM" id="SignalP"/>
    </source>
</evidence>
<dbReference type="FunFam" id="1.20.1270.50:FF:000003">
    <property type="entry name" value="Alpha-mannosidase"/>
    <property type="match status" value="1"/>
</dbReference>
<organism evidence="10 11">
    <name type="scientific">Setaria digitata</name>
    <dbReference type="NCBI Taxonomy" id="48799"/>
    <lineage>
        <taxon>Eukaryota</taxon>
        <taxon>Metazoa</taxon>
        <taxon>Ecdysozoa</taxon>
        <taxon>Nematoda</taxon>
        <taxon>Chromadorea</taxon>
        <taxon>Rhabditida</taxon>
        <taxon>Spirurina</taxon>
        <taxon>Spiruromorpha</taxon>
        <taxon>Filarioidea</taxon>
        <taxon>Setariidae</taxon>
        <taxon>Setaria</taxon>
    </lineage>
</organism>
<dbReference type="InterPro" id="IPR027291">
    <property type="entry name" value="Glyco_hydro_38_N_sf"/>
</dbReference>
<dbReference type="GO" id="GO:0004559">
    <property type="term" value="F:alpha-mannosidase activity"/>
    <property type="evidence" value="ECO:0007669"/>
    <property type="project" value="InterPro"/>
</dbReference>
<comment type="similarity">
    <text evidence="2">Belongs to the glycosyl hydrolase 38 family.</text>
</comment>
<dbReference type="GO" id="GO:0046872">
    <property type="term" value="F:metal ion binding"/>
    <property type="evidence" value="ECO:0007669"/>
    <property type="project" value="UniProtKB-KW"/>
</dbReference>
<dbReference type="Proteomes" id="UP000887581">
    <property type="component" value="Unplaced"/>
</dbReference>
<feature type="signal peptide" evidence="8">
    <location>
        <begin position="1"/>
        <end position="17"/>
    </location>
</feature>
<dbReference type="Gene3D" id="1.20.1270.50">
    <property type="entry name" value="Glycoside hydrolase family 38, central domain"/>
    <property type="match status" value="2"/>
</dbReference>
<dbReference type="InterPro" id="IPR000602">
    <property type="entry name" value="Glyco_hydro_38_N"/>
</dbReference>
<sequence length="877" mass="100745">MKLLSLFPLILTTTVFGIDLCKSFCVQGSQDNSCSWNKCNSWSGEKDVLNIHLICHTHDDAGWIKTIDQYYYGSKKEQTATGVQYILNTVMDELEKDERRRFAWCETSFLWRWLIDYNQIDRLRKLVERGQFEFVGGGWVQNDEATTYYVDIIDQMTLGLRTLKEYFGECGVPYVAWQIDPFGHSREMANLLALAKTNILAGAFYGDSYGPPPGFCFDRECLDDPIMDNIYLEEYNAKQRVKEFITYVKKQALHQRTNHVMLLMGGDFQYTVANQWYTNLDKLIRLIREDEVFGAKVNIFYSTPSCYLMALKEAQPKLPNKLDDFFPYASANHSYWTGFFTSRPTLKGLIRQSSALLQLVIQLQSSVMLKTNRSILRNAVALAQHHDSITGTARENVTRDYELRLSRGWDEAETLIVYNSNSHPLSTVLRIPFYSASVAVWSFDGKTLDFQINKAFYNGLQLKNSFSAPYELLIPAKIPAIGFTTLFLSNQTAEKEIKHAKQRSMHKRPINKEYKKINNTVIKNEYIELTFDSTGLLISLMNRKTGKVTAFKQEFLVYKGMGFPDYRNQSSGAYIFRPNGTEALPIANITMVQYIEGLLINETRQIFGPWISQVIRLYRNKNFVEFEWTIGPIPKEPENPVAKEIITRYITDINSAGTFYTDSNGRQMMKRIRNHYPSFLYTNTEPVAGNYYPVNSRIYIRDALNQLTVLTDRSHGGTSLNDGQIELMLHRRLFCDDNFGVGEALDELGDTGKGLVVRGRHWVVVENPEDSAKLHRPLGFELYHSPLITFAKRKITPLDYNRAFVTEYSALARLLPPAINILSMEVIAPKRLIIRLEHIFQGEEDKNLAQPIQIDLDVSHFLAVNLNMKILSAHVNN</sequence>
<dbReference type="FunFam" id="2.70.98.30:FF:000003">
    <property type="entry name" value="Alpha-mannosidase"/>
    <property type="match status" value="1"/>
</dbReference>
<evidence type="ECO:0000313" key="11">
    <source>
        <dbReference type="WBParaSite" id="sdigi.contig161.g5448.t1"/>
    </source>
</evidence>
<keyword evidence="6" id="KW-1015">Disulfide bond</keyword>
<dbReference type="AlphaFoldDB" id="A0A915PHB4"/>
<dbReference type="Gene3D" id="2.70.98.30">
    <property type="entry name" value="Golgi alpha-mannosidase II, domain 4"/>
    <property type="match status" value="1"/>
</dbReference>
<dbReference type="WBParaSite" id="sdigi.contig161.g5448.t1">
    <property type="protein sequence ID" value="sdigi.contig161.g5448.t1"/>
    <property type="gene ID" value="sdigi.contig161.g5448"/>
</dbReference>